<evidence type="ECO:0000313" key="1">
    <source>
        <dbReference type="EMBL" id="KAJ2971695.1"/>
    </source>
</evidence>
<organism evidence="1 2">
    <name type="scientific">Zarea fungicola</name>
    <dbReference type="NCBI Taxonomy" id="93591"/>
    <lineage>
        <taxon>Eukaryota</taxon>
        <taxon>Fungi</taxon>
        <taxon>Dikarya</taxon>
        <taxon>Ascomycota</taxon>
        <taxon>Pezizomycotina</taxon>
        <taxon>Sordariomycetes</taxon>
        <taxon>Hypocreomycetidae</taxon>
        <taxon>Hypocreales</taxon>
        <taxon>Cordycipitaceae</taxon>
        <taxon>Zarea</taxon>
    </lineage>
</organism>
<reference evidence="1" key="1">
    <citation type="submission" date="2022-08" db="EMBL/GenBank/DDBJ databases">
        <title>Genome Sequence of Lecanicillium fungicola.</title>
        <authorList>
            <person name="Buettner E."/>
        </authorList>
    </citation>
    <scope>NUCLEOTIDE SEQUENCE</scope>
    <source>
        <strain evidence="1">Babe33</strain>
    </source>
</reference>
<gene>
    <name evidence="1" type="ORF">NQ176_g7566</name>
</gene>
<dbReference type="Proteomes" id="UP001143910">
    <property type="component" value="Unassembled WGS sequence"/>
</dbReference>
<sequence length="271" mass="29785">MQGKTDAGIGLGNMIRGAFNSDEEYPSQVEDVPLPLFSRSSQVASSEHSEIPAGGEMQKSAEAESNGVEKDKARIAFMTLDMGDWIVDREVVVDPAEPSEVQRLAIKYLQRGLGIFSSKNRVLTAETCFERVTSSGTNKIYVVHETVGFRSRRPPTIRVVNQHRYDITVVVSKYKPQRRITAGGIQVSPSGAGVNIESEIYLLPATQKTLASEQQDPQRCSATFPLWTRGDGYGVITIFIGTGPDKILYIDNDQVEALAFTLQAKQASRDI</sequence>
<keyword evidence="2" id="KW-1185">Reference proteome</keyword>
<name>A0ACC1MXX6_9HYPO</name>
<accession>A0ACC1MXX6</accession>
<dbReference type="EMBL" id="JANJQO010001291">
    <property type="protein sequence ID" value="KAJ2971695.1"/>
    <property type="molecule type" value="Genomic_DNA"/>
</dbReference>
<evidence type="ECO:0000313" key="2">
    <source>
        <dbReference type="Proteomes" id="UP001143910"/>
    </source>
</evidence>
<proteinExistence type="predicted"/>
<comment type="caution">
    <text evidence="1">The sequence shown here is derived from an EMBL/GenBank/DDBJ whole genome shotgun (WGS) entry which is preliminary data.</text>
</comment>
<protein>
    <submittedName>
        <fullName evidence="1">Uncharacterized protein</fullName>
    </submittedName>
</protein>